<name>A0A9P3CE67_9PEZI</name>
<gene>
    <name evidence="2" type="ORF">CKM354_000489100</name>
</gene>
<dbReference type="RefSeq" id="XP_044656079.1">
    <property type="nucleotide sequence ID" value="XM_044800144.1"/>
</dbReference>
<feature type="compositionally biased region" description="Polar residues" evidence="1">
    <location>
        <begin position="1"/>
        <end position="21"/>
    </location>
</feature>
<dbReference type="AlphaFoldDB" id="A0A9P3CE67"/>
<dbReference type="OrthoDB" id="3644752at2759"/>
<dbReference type="GeneID" id="68290466"/>
<comment type="caution">
    <text evidence="2">The sequence shown here is derived from an EMBL/GenBank/DDBJ whole genome shotgun (WGS) entry which is preliminary data.</text>
</comment>
<evidence type="ECO:0000256" key="1">
    <source>
        <dbReference type="SAM" id="MobiDB-lite"/>
    </source>
</evidence>
<accession>A0A9P3CE67</accession>
<protein>
    <submittedName>
        <fullName evidence="2">Uncharacterized protein</fullName>
    </submittedName>
</protein>
<organism evidence="2 3">
    <name type="scientific">Cercospora kikuchii</name>
    <dbReference type="NCBI Taxonomy" id="84275"/>
    <lineage>
        <taxon>Eukaryota</taxon>
        <taxon>Fungi</taxon>
        <taxon>Dikarya</taxon>
        <taxon>Ascomycota</taxon>
        <taxon>Pezizomycotina</taxon>
        <taxon>Dothideomycetes</taxon>
        <taxon>Dothideomycetidae</taxon>
        <taxon>Mycosphaerellales</taxon>
        <taxon>Mycosphaerellaceae</taxon>
        <taxon>Cercospora</taxon>
    </lineage>
</organism>
<proteinExistence type="predicted"/>
<dbReference type="EMBL" id="BOLY01000003">
    <property type="protein sequence ID" value="GIZ41592.1"/>
    <property type="molecule type" value="Genomic_DNA"/>
</dbReference>
<evidence type="ECO:0000313" key="3">
    <source>
        <dbReference type="Proteomes" id="UP000825890"/>
    </source>
</evidence>
<feature type="region of interest" description="Disordered" evidence="1">
    <location>
        <begin position="1"/>
        <end position="90"/>
    </location>
</feature>
<sequence length="229" mass="25961">MSATPFKTQASSSPEQGTPLATGTAVEHHTQPIEPPAGIARFMADRSDDEQDPMAMGHIGLHGGNWDEFNEEVDDTAQQSSPTPARVTDDQEEFEIIGDEELPNENDPAYVHDQHVRAMMNHRVPPYPIPSHHATPAGDREDQVRRYNLFIEECYPIDRWPIKRAMEEDLERAPRHGSPNRYLRIIHIKGETLEVHKDDWIPCDHTCPARKKTFLEQLTAASGKFLGLR</sequence>
<keyword evidence="3" id="KW-1185">Reference proteome</keyword>
<evidence type="ECO:0000313" key="2">
    <source>
        <dbReference type="EMBL" id="GIZ41592.1"/>
    </source>
</evidence>
<reference evidence="2 3" key="1">
    <citation type="submission" date="2021-01" db="EMBL/GenBank/DDBJ databases">
        <title>Cercospora kikuchii MAFF 305040 whole genome shotgun sequence.</title>
        <authorList>
            <person name="Kashiwa T."/>
            <person name="Suzuki T."/>
        </authorList>
    </citation>
    <scope>NUCLEOTIDE SEQUENCE [LARGE SCALE GENOMIC DNA]</scope>
    <source>
        <strain evidence="2 3">MAFF 305040</strain>
    </source>
</reference>
<dbReference type="Proteomes" id="UP000825890">
    <property type="component" value="Unassembled WGS sequence"/>
</dbReference>